<reference evidence="2" key="1">
    <citation type="journal article" date="2019" name="MBio">
        <title>Comparative genomics for the elucidation of multidrug resistance (MDR) in Candida lusitaniae.</title>
        <authorList>
            <person name="Kannan A."/>
            <person name="Asner S.A."/>
            <person name="Trachsel E."/>
            <person name="Kelly S."/>
            <person name="Parker J."/>
            <person name="Sanglard D."/>
        </authorList>
    </citation>
    <scope>NUCLEOTIDE SEQUENCE [LARGE SCALE GENOMIC DNA]</scope>
    <source>
        <strain evidence="2">P1</strain>
    </source>
</reference>
<accession>A0ACD0WE33</accession>
<gene>
    <name evidence="1" type="ORF">EJF14_10749</name>
</gene>
<organism evidence="1 2">
    <name type="scientific">Clavispora lusitaniae</name>
    <name type="common">Candida lusitaniae</name>
    <dbReference type="NCBI Taxonomy" id="36911"/>
    <lineage>
        <taxon>Eukaryota</taxon>
        <taxon>Fungi</taxon>
        <taxon>Dikarya</taxon>
        <taxon>Ascomycota</taxon>
        <taxon>Saccharomycotina</taxon>
        <taxon>Pichiomycetes</taxon>
        <taxon>Metschnikowiaceae</taxon>
        <taxon>Clavispora</taxon>
    </lineage>
</organism>
<keyword evidence="2" id="KW-1185">Reference proteome</keyword>
<protein>
    <submittedName>
        <fullName evidence="1">GPI transamidase component</fullName>
    </submittedName>
</protein>
<dbReference type="EMBL" id="CP038484">
    <property type="protein sequence ID" value="QFZ25646.1"/>
    <property type="molecule type" value="Genomic_DNA"/>
</dbReference>
<dbReference type="Proteomes" id="UP000326582">
    <property type="component" value="Chromosome 1"/>
</dbReference>
<sequence length="535" mass="60747">MNNIGNFAYYKKESVRCIFLTAPELLISYINLTMTTSQEVPYITKARRSIIFGVLLFILSCGVPLFLYTTSIHRAELPSHEVEAKINSFRDLVRFNIPVYVRIDPSHESLVQEWQYSLDSRNNNDGLGGKWSLQLKLQDEEALKNEVYTLDVNIVSTSDQNSYKVSSSSGLISLNVEPTANGNEFVTNVLLNSIFGDERKQILSILGIREDEKDSDIVFPYSNTYNVVFNLFVENGRPVEWDVESAIQAMNPVFDALSNYANFKISTQVQLYSKLGSSTRYAEDLKANIIPKSELSTFINFGDWNLITHDINPSINFILYFSKSNYEKVPLLVEGSNTNSFLIPQWGGVYIYNRKMPIINDTIFKLNTFELEPIFEIFTSQLFELLGVPKNSESPWIRIDSLNRVIALKNLKRSLENLSSLIKLSTSLNEISIPESTKFHTEQALAYYDQAITELANSHFEEAIVLASKSVESSDKAFFEKEMVQQAYFPSEHKLAVFSPLLGPLCTIVLIGFLSTVKDMKSKKQGPKKVQDKDE</sequence>
<name>A0ACD0WE33_CLALS</name>
<evidence type="ECO:0000313" key="2">
    <source>
        <dbReference type="Proteomes" id="UP000326582"/>
    </source>
</evidence>
<proteinExistence type="predicted"/>
<evidence type="ECO:0000313" key="1">
    <source>
        <dbReference type="EMBL" id="QFZ25646.1"/>
    </source>
</evidence>